<evidence type="ECO:0008006" key="3">
    <source>
        <dbReference type="Google" id="ProtNLM"/>
    </source>
</evidence>
<organism evidence="1 2">
    <name type="scientific">Jatrophihabitans telluris</name>
    <dbReference type="NCBI Taxonomy" id="2038343"/>
    <lineage>
        <taxon>Bacteria</taxon>
        <taxon>Bacillati</taxon>
        <taxon>Actinomycetota</taxon>
        <taxon>Actinomycetes</taxon>
        <taxon>Jatrophihabitantales</taxon>
        <taxon>Jatrophihabitantaceae</taxon>
        <taxon>Jatrophihabitans</taxon>
    </lineage>
</organism>
<name>A0ABY4R4D2_9ACTN</name>
<dbReference type="RefSeq" id="WP_249774113.1">
    <property type="nucleotide sequence ID" value="NZ_CP097332.1"/>
</dbReference>
<reference evidence="1" key="2">
    <citation type="submission" date="2022-05" db="EMBL/GenBank/DDBJ databases">
        <authorList>
            <person name="Kim J.-S."/>
            <person name="Lee K."/>
            <person name="Suh M."/>
            <person name="Eom M."/>
            <person name="Kim J.-S."/>
            <person name="Kim D.-S."/>
            <person name="Ko S.-H."/>
            <person name="Shin Y."/>
            <person name="Lee J.-S."/>
        </authorList>
    </citation>
    <scope>NUCLEOTIDE SEQUENCE</scope>
    <source>
        <strain evidence="1">N237</strain>
    </source>
</reference>
<dbReference type="Proteomes" id="UP001056336">
    <property type="component" value="Chromosome"/>
</dbReference>
<proteinExistence type="predicted"/>
<protein>
    <recommendedName>
        <fullName evidence="3">DUF4126 domain-containing protein</fullName>
    </recommendedName>
</protein>
<evidence type="ECO:0000313" key="2">
    <source>
        <dbReference type="Proteomes" id="UP001056336"/>
    </source>
</evidence>
<reference evidence="1" key="1">
    <citation type="journal article" date="2018" name="Int. J. Syst. Evol. Microbiol.">
        <title>Jatrophihabitans telluris sp. nov., isolated from sediment soil of lava forest wetlands and the emended description of the genus Jatrophihabitans.</title>
        <authorList>
            <person name="Lee K.C."/>
            <person name="Suh M.K."/>
            <person name="Eom M.K."/>
            <person name="Kim K.K."/>
            <person name="Kim J.S."/>
            <person name="Kim D.S."/>
            <person name="Ko S.H."/>
            <person name="Shin Y.K."/>
            <person name="Lee J.S."/>
        </authorList>
    </citation>
    <scope>NUCLEOTIDE SEQUENCE</scope>
    <source>
        <strain evidence="1">N237</strain>
    </source>
</reference>
<keyword evidence="2" id="KW-1185">Reference proteome</keyword>
<sequence>MLKSAAIGWASGARSSAGLAAILVPRGEFAHRARYGRARESAALVAVSGELTVDKLPMTPSRLQPVALLVRLAVGAAAGASLARRADRPVFVAGSVAALAAWGASVGGVRWRELAAARTGSDWPGALAEDFTALAVAHWAVQE</sequence>
<evidence type="ECO:0000313" key="1">
    <source>
        <dbReference type="EMBL" id="UQX90217.1"/>
    </source>
</evidence>
<gene>
    <name evidence="1" type="ORF">M6D93_09505</name>
</gene>
<accession>A0ABY4R4D2</accession>
<dbReference type="EMBL" id="CP097332">
    <property type="protein sequence ID" value="UQX90217.1"/>
    <property type="molecule type" value="Genomic_DNA"/>
</dbReference>